<feature type="binding site" evidence="11">
    <location>
        <position position="129"/>
    </location>
    <ligand>
        <name>ATP</name>
        <dbReference type="ChEBI" id="CHEBI:30616"/>
    </ligand>
</feature>
<dbReference type="PROSITE" id="PS01128">
    <property type="entry name" value="SHIKIMATE_KINASE"/>
    <property type="match status" value="1"/>
</dbReference>
<keyword evidence="11" id="KW-0479">Metal-binding</keyword>
<gene>
    <name evidence="11" type="primary">aroK</name>
    <name evidence="12" type="ORF">AB0T83_02060</name>
</gene>
<dbReference type="RefSeq" id="WP_366191124.1">
    <property type="nucleotide sequence ID" value="NZ_JBFBVU010000002.1"/>
</dbReference>
<dbReference type="PANTHER" id="PTHR21087">
    <property type="entry name" value="SHIKIMATE KINASE"/>
    <property type="match status" value="1"/>
</dbReference>
<evidence type="ECO:0000256" key="5">
    <source>
        <dbReference type="ARBA" id="ARBA00022679"/>
    </source>
</evidence>
<name>A0ABV3L1Y4_9RHOB</name>
<reference evidence="12 13" key="1">
    <citation type="submission" date="2024-07" db="EMBL/GenBank/DDBJ databases">
        <authorList>
            <person name="Kang M."/>
        </authorList>
    </citation>
    <scope>NUCLEOTIDE SEQUENCE [LARGE SCALE GENOMIC DNA]</scope>
    <source>
        <strain evidence="12 13">DFM31</strain>
    </source>
</reference>
<feature type="binding site" evidence="11">
    <location>
        <position position="69"/>
    </location>
    <ligand>
        <name>substrate</name>
    </ligand>
</feature>
<comment type="caution">
    <text evidence="11">Lacks conserved residue(s) required for the propagation of feature annotation.</text>
</comment>
<feature type="binding site" evidence="11">
    <location>
        <position position="91"/>
    </location>
    <ligand>
        <name>substrate</name>
    </ligand>
</feature>
<evidence type="ECO:0000256" key="9">
    <source>
        <dbReference type="ARBA" id="ARBA00023141"/>
    </source>
</evidence>
<dbReference type="EMBL" id="JBFBVU010000002">
    <property type="protein sequence ID" value="MEV8465565.1"/>
    <property type="molecule type" value="Genomic_DNA"/>
</dbReference>
<evidence type="ECO:0000256" key="2">
    <source>
        <dbReference type="ARBA" id="ARBA00006997"/>
    </source>
</evidence>
<comment type="catalytic activity">
    <reaction evidence="10 11">
        <text>shikimate + ATP = 3-phosphoshikimate + ADP + H(+)</text>
        <dbReference type="Rhea" id="RHEA:13121"/>
        <dbReference type="ChEBI" id="CHEBI:15378"/>
        <dbReference type="ChEBI" id="CHEBI:30616"/>
        <dbReference type="ChEBI" id="CHEBI:36208"/>
        <dbReference type="ChEBI" id="CHEBI:145989"/>
        <dbReference type="ChEBI" id="CHEBI:456216"/>
        <dbReference type="EC" id="2.7.1.71"/>
    </reaction>
</comment>
<dbReference type="PANTHER" id="PTHR21087:SF16">
    <property type="entry name" value="SHIKIMATE KINASE 1, CHLOROPLASTIC"/>
    <property type="match status" value="1"/>
</dbReference>
<evidence type="ECO:0000256" key="10">
    <source>
        <dbReference type="ARBA" id="ARBA00048567"/>
    </source>
</evidence>
<evidence type="ECO:0000313" key="13">
    <source>
        <dbReference type="Proteomes" id="UP001553161"/>
    </source>
</evidence>
<comment type="subcellular location">
    <subcellularLocation>
        <location evidence="11">Cytoplasm</location>
    </subcellularLocation>
</comment>
<evidence type="ECO:0000313" key="12">
    <source>
        <dbReference type="EMBL" id="MEV8465565.1"/>
    </source>
</evidence>
<evidence type="ECO:0000256" key="3">
    <source>
        <dbReference type="ARBA" id="ARBA00012154"/>
    </source>
</evidence>
<evidence type="ECO:0000256" key="6">
    <source>
        <dbReference type="ARBA" id="ARBA00022741"/>
    </source>
</evidence>
<feature type="binding site" evidence="11">
    <location>
        <position position="27"/>
    </location>
    <ligand>
        <name>Mg(2+)</name>
        <dbReference type="ChEBI" id="CHEBI:18420"/>
    </ligand>
</feature>
<dbReference type="EC" id="2.7.1.71" evidence="3 11"/>
<dbReference type="CDD" id="cd00464">
    <property type="entry name" value="SK"/>
    <property type="match status" value="1"/>
</dbReference>
<dbReference type="GO" id="GO:0004765">
    <property type="term" value="F:shikimate kinase activity"/>
    <property type="evidence" value="ECO:0007669"/>
    <property type="project" value="UniProtKB-EC"/>
</dbReference>
<accession>A0ABV3L1Y4</accession>
<evidence type="ECO:0000256" key="7">
    <source>
        <dbReference type="ARBA" id="ARBA00022777"/>
    </source>
</evidence>
<evidence type="ECO:0000256" key="11">
    <source>
        <dbReference type="HAMAP-Rule" id="MF_00109"/>
    </source>
</evidence>
<keyword evidence="13" id="KW-1185">Reference proteome</keyword>
<protein>
    <recommendedName>
        <fullName evidence="3 11">Shikimate kinase</fullName>
        <shortName evidence="11">SK</shortName>
        <ecNumber evidence="3 11">2.7.1.71</ecNumber>
    </recommendedName>
</protein>
<keyword evidence="5 11" id="KW-0808">Transferase</keyword>
<keyword evidence="11" id="KW-0460">Magnesium</keyword>
<evidence type="ECO:0000256" key="8">
    <source>
        <dbReference type="ARBA" id="ARBA00022840"/>
    </source>
</evidence>
<dbReference type="Pfam" id="PF01202">
    <property type="entry name" value="SKI"/>
    <property type="match status" value="1"/>
</dbReference>
<dbReference type="InterPro" id="IPR027417">
    <property type="entry name" value="P-loop_NTPase"/>
</dbReference>
<feature type="binding site" evidence="11">
    <location>
        <begin position="23"/>
        <end position="28"/>
    </location>
    <ligand>
        <name>ATP</name>
        <dbReference type="ChEBI" id="CHEBI:30616"/>
    </ligand>
</feature>
<dbReference type="InterPro" id="IPR023000">
    <property type="entry name" value="Shikimate_kinase_CS"/>
</dbReference>
<keyword evidence="7 11" id="KW-0418">Kinase</keyword>
<keyword evidence="8 11" id="KW-0067">ATP-binding</keyword>
<evidence type="ECO:0000256" key="4">
    <source>
        <dbReference type="ARBA" id="ARBA00022605"/>
    </source>
</evidence>
<comment type="caution">
    <text evidence="12">The sequence shown here is derived from an EMBL/GenBank/DDBJ whole genome shotgun (WGS) entry which is preliminary data.</text>
</comment>
<dbReference type="NCBIfam" id="NF010552">
    <property type="entry name" value="PRK13946.1"/>
    <property type="match status" value="1"/>
</dbReference>
<keyword evidence="9 11" id="KW-0057">Aromatic amino acid biosynthesis</keyword>
<comment type="subunit">
    <text evidence="11">Monomer.</text>
</comment>
<organism evidence="12 13">
    <name type="scientific">Meridianimarinicoccus marinus</name>
    <dbReference type="NCBI Taxonomy" id="3231483"/>
    <lineage>
        <taxon>Bacteria</taxon>
        <taxon>Pseudomonadati</taxon>
        <taxon>Pseudomonadota</taxon>
        <taxon>Alphaproteobacteria</taxon>
        <taxon>Rhodobacterales</taxon>
        <taxon>Paracoccaceae</taxon>
        <taxon>Meridianimarinicoccus</taxon>
    </lineage>
</organism>
<comment type="pathway">
    <text evidence="1 11">Metabolic intermediate biosynthesis; chorismate biosynthesis; chorismate from D-erythrose 4-phosphate and phosphoenolpyruvate: step 5/7.</text>
</comment>
<dbReference type="InterPro" id="IPR031322">
    <property type="entry name" value="Shikimate/glucono_kinase"/>
</dbReference>
<dbReference type="InterPro" id="IPR000623">
    <property type="entry name" value="Shikimate_kinase/TSH1"/>
</dbReference>
<dbReference type="SUPFAM" id="SSF52540">
    <property type="entry name" value="P-loop containing nucleoside triphosphate hydrolases"/>
    <property type="match status" value="1"/>
</dbReference>
<dbReference type="Proteomes" id="UP001553161">
    <property type="component" value="Unassembled WGS sequence"/>
</dbReference>
<keyword evidence="11" id="KW-0963">Cytoplasm</keyword>
<evidence type="ECO:0000256" key="1">
    <source>
        <dbReference type="ARBA" id="ARBA00004842"/>
    </source>
</evidence>
<comment type="function">
    <text evidence="11">Catalyzes the specific phosphorylation of the 3-hydroxyl group of shikimic acid using ATP as a cosubstrate.</text>
</comment>
<dbReference type="HAMAP" id="MF_00109">
    <property type="entry name" value="Shikimate_kinase"/>
    <property type="match status" value="1"/>
</dbReference>
<feature type="binding site" evidence="11">
    <location>
        <position position="45"/>
    </location>
    <ligand>
        <name>substrate</name>
    </ligand>
</feature>
<dbReference type="PRINTS" id="PR01100">
    <property type="entry name" value="SHIKIMTKNASE"/>
</dbReference>
<proteinExistence type="inferred from homology"/>
<keyword evidence="4 11" id="KW-0028">Amino-acid biosynthesis</keyword>
<sequence>MRERAGLLAQELKKTVVLVGMMGAGKTAVGTAVARKLGVPFIDQDDEIQAAANSTISEIFQTYGEAFFREKETQVLARLLAGPPCILSTGGGAFMSERNRDLIAASGVSVWLNAELNLLWARVRYRDTRPLLRTENPYETLKTLFEARTPVYAKAAIHVSSFSNYSVDDMANAVIRALTEHPDILKVTNHACR</sequence>
<feature type="binding site" evidence="11">
    <location>
        <position position="148"/>
    </location>
    <ligand>
        <name>substrate</name>
    </ligand>
</feature>
<comment type="cofactor">
    <cofactor evidence="11">
        <name>Mg(2+)</name>
        <dbReference type="ChEBI" id="CHEBI:18420"/>
    </cofactor>
    <text evidence="11">Binds 1 Mg(2+) ion per subunit.</text>
</comment>
<keyword evidence="6 11" id="KW-0547">Nucleotide-binding</keyword>
<dbReference type="Gene3D" id="3.40.50.300">
    <property type="entry name" value="P-loop containing nucleotide triphosphate hydrolases"/>
    <property type="match status" value="1"/>
</dbReference>
<comment type="similarity">
    <text evidence="2 11">Belongs to the shikimate kinase family.</text>
</comment>